<dbReference type="InterPro" id="IPR026091">
    <property type="entry name" value="HPS4"/>
</dbReference>
<dbReference type="PANTHER" id="PTHR14407">
    <property type="entry name" value="HERMANSKY-PUDLAK SYNDROME 4 PROTEIN LIGHT-EAR PROTEIN-RELATED"/>
    <property type="match status" value="1"/>
</dbReference>
<dbReference type="AlphaFoldDB" id="A0A8D2LVL5"/>
<reference evidence="2" key="1">
    <citation type="submission" date="2025-08" db="UniProtKB">
        <authorList>
            <consortium name="Ensembl"/>
        </authorList>
    </citation>
    <scope>IDENTIFICATION</scope>
</reference>
<sequence>MAASSQSDPAAGAWWSCCFLYDGSKVKEEGDPTRAGICFFSPRQTPLDQQELLCGQIAGMARCMVDVSGAPPGLIRLRKLKFAVKVDGSYLWVLGCTTDLPDVSARRLLEQLAGLFRFYNGPIHRAYMEHTQQELDRTWERCVAHLQRTPSHLHRVFASLWAVDKTKVTPGGSARSALRGWVMGPRSPFLAGASSVGQGGGAPQSCVGSRPCGEPRLPSWVWGQRGDGRIPAGLFPRGCSHVSVPGRARRWAGRAGGR</sequence>
<accession>A0A8D2LVL5</accession>
<dbReference type="GO" id="GO:0031085">
    <property type="term" value="C:BLOC-3 complex"/>
    <property type="evidence" value="ECO:0007669"/>
    <property type="project" value="TreeGrafter"/>
</dbReference>
<evidence type="ECO:0000313" key="3">
    <source>
        <dbReference type="Proteomes" id="UP000694545"/>
    </source>
</evidence>
<keyword evidence="3" id="KW-1185">Reference proteome</keyword>
<organism evidence="2 3">
    <name type="scientific">Varanus komodoensis</name>
    <name type="common">Komodo dragon</name>
    <dbReference type="NCBI Taxonomy" id="61221"/>
    <lineage>
        <taxon>Eukaryota</taxon>
        <taxon>Metazoa</taxon>
        <taxon>Chordata</taxon>
        <taxon>Craniata</taxon>
        <taxon>Vertebrata</taxon>
        <taxon>Euteleostomi</taxon>
        <taxon>Lepidosauria</taxon>
        <taxon>Squamata</taxon>
        <taxon>Bifurcata</taxon>
        <taxon>Unidentata</taxon>
        <taxon>Episquamata</taxon>
        <taxon>Toxicofera</taxon>
        <taxon>Anguimorpha</taxon>
        <taxon>Paleoanguimorpha</taxon>
        <taxon>Varanoidea</taxon>
        <taxon>Varanidae</taxon>
        <taxon>Varanus</taxon>
    </lineage>
</organism>
<dbReference type="Pfam" id="PF19031">
    <property type="entry name" value="Intu_longin_1"/>
    <property type="match status" value="1"/>
</dbReference>
<evidence type="ECO:0000259" key="1">
    <source>
        <dbReference type="Pfam" id="PF19031"/>
    </source>
</evidence>
<dbReference type="GO" id="GO:0005765">
    <property type="term" value="C:lysosomal membrane"/>
    <property type="evidence" value="ECO:0007669"/>
    <property type="project" value="TreeGrafter"/>
</dbReference>
<dbReference type="Ensembl" id="ENSVKKT00000028279.1">
    <property type="protein sequence ID" value="ENSVKKP00000027611.1"/>
    <property type="gene ID" value="ENSVKKG00000017930.1"/>
</dbReference>
<dbReference type="GO" id="GO:0031410">
    <property type="term" value="C:cytoplasmic vesicle"/>
    <property type="evidence" value="ECO:0007669"/>
    <property type="project" value="TreeGrafter"/>
</dbReference>
<evidence type="ECO:0000313" key="2">
    <source>
        <dbReference type="Ensembl" id="ENSVKKP00000027611.1"/>
    </source>
</evidence>
<name>A0A8D2LVL5_VARKO</name>
<feature type="domain" description="CCZ1/INTU/HSP4 first Longin" evidence="1">
    <location>
        <begin position="17"/>
        <end position="121"/>
    </location>
</feature>
<dbReference type="GO" id="GO:0016192">
    <property type="term" value="P:vesicle-mediated transport"/>
    <property type="evidence" value="ECO:0007669"/>
    <property type="project" value="InterPro"/>
</dbReference>
<dbReference type="GO" id="GO:1903232">
    <property type="term" value="P:melanosome assembly"/>
    <property type="evidence" value="ECO:0007669"/>
    <property type="project" value="TreeGrafter"/>
</dbReference>
<reference evidence="2" key="2">
    <citation type="submission" date="2025-09" db="UniProtKB">
        <authorList>
            <consortium name="Ensembl"/>
        </authorList>
    </citation>
    <scope>IDENTIFICATION</scope>
</reference>
<dbReference type="Proteomes" id="UP000694545">
    <property type="component" value="Unplaced"/>
</dbReference>
<dbReference type="GO" id="GO:0005085">
    <property type="term" value="F:guanyl-nucleotide exchange factor activity"/>
    <property type="evidence" value="ECO:0007669"/>
    <property type="project" value="TreeGrafter"/>
</dbReference>
<dbReference type="InterPro" id="IPR043987">
    <property type="entry name" value="CCZ1/INTU/HSP4_longin_1"/>
</dbReference>
<dbReference type="PANTHER" id="PTHR14407:SF9">
    <property type="entry name" value="BLOC-3 COMPLEX MEMBER HPS4"/>
    <property type="match status" value="1"/>
</dbReference>
<proteinExistence type="predicted"/>
<dbReference type="GO" id="GO:0031267">
    <property type="term" value="F:small GTPase binding"/>
    <property type="evidence" value="ECO:0007669"/>
    <property type="project" value="TreeGrafter"/>
</dbReference>
<protein>
    <recommendedName>
        <fullName evidence="1">CCZ1/INTU/HSP4 first Longin domain-containing protein</fullName>
    </recommendedName>
</protein>
<dbReference type="GO" id="GO:0006605">
    <property type="term" value="P:protein targeting"/>
    <property type="evidence" value="ECO:0007669"/>
    <property type="project" value="TreeGrafter"/>
</dbReference>